<dbReference type="HOGENOM" id="CLU_197192_0_0_1"/>
<organism evidence="1 2">
    <name type="scientific">Laccaria amethystina LaAM-08-1</name>
    <dbReference type="NCBI Taxonomy" id="1095629"/>
    <lineage>
        <taxon>Eukaryota</taxon>
        <taxon>Fungi</taxon>
        <taxon>Dikarya</taxon>
        <taxon>Basidiomycota</taxon>
        <taxon>Agaricomycotina</taxon>
        <taxon>Agaricomycetes</taxon>
        <taxon>Agaricomycetidae</taxon>
        <taxon>Agaricales</taxon>
        <taxon>Agaricineae</taxon>
        <taxon>Hydnangiaceae</taxon>
        <taxon>Laccaria</taxon>
    </lineage>
</organism>
<protein>
    <submittedName>
        <fullName evidence="1">Uncharacterized protein</fullName>
    </submittedName>
</protein>
<gene>
    <name evidence="1" type="ORF">K443DRAFT_69926</name>
</gene>
<reference evidence="2" key="2">
    <citation type="submission" date="2015-01" db="EMBL/GenBank/DDBJ databases">
        <title>Evolutionary Origins and Diversification of the Mycorrhizal Mutualists.</title>
        <authorList>
            <consortium name="DOE Joint Genome Institute"/>
            <consortium name="Mycorrhizal Genomics Consortium"/>
            <person name="Kohler A."/>
            <person name="Kuo A."/>
            <person name="Nagy L.G."/>
            <person name="Floudas D."/>
            <person name="Copeland A."/>
            <person name="Barry K.W."/>
            <person name="Cichocki N."/>
            <person name="Veneault-Fourrey C."/>
            <person name="LaButti K."/>
            <person name="Lindquist E.A."/>
            <person name="Lipzen A."/>
            <person name="Lundell T."/>
            <person name="Morin E."/>
            <person name="Murat C."/>
            <person name="Riley R."/>
            <person name="Ohm R."/>
            <person name="Sun H."/>
            <person name="Tunlid A."/>
            <person name="Henrissat B."/>
            <person name="Grigoriev I.V."/>
            <person name="Hibbett D.S."/>
            <person name="Martin F."/>
        </authorList>
    </citation>
    <scope>NUCLEOTIDE SEQUENCE [LARGE SCALE GENOMIC DNA]</scope>
    <source>
        <strain evidence="2">LaAM-08-1</strain>
    </source>
</reference>
<evidence type="ECO:0000313" key="1">
    <source>
        <dbReference type="EMBL" id="KIJ98875.1"/>
    </source>
</evidence>
<reference evidence="1 2" key="1">
    <citation type="submission" date="2014-04" db="EMBL/GenBank/DDBJ databases">
        <authorList>
            <consortium name="DOE Joint Genome Institute"/>
            <person name="Kuo A."/>
            <person name="Kohler A."/>
            <person name="Nagy L.G."/>
            <person name="Floudas D."/>
            <person name="Copeland A."/>
            <person name="Barry K.W."/>
            <person name="Cichocki N."/>
            <person name="Veneault-Fourrey C."/>
            <person name="LaButti K."/>
            <person name="Lindquist E.A."/>
            <person name="Lipzen A."/>
            <person name="Lundell T."/>
            <person name="Morin E."/>
            <person name="Murat C."/>
            <person name="Sun H."/>
            <person name="Tunlid A."/>
            <person name="Henrissat B."/>
            <person name="Grigoriev I.V."/>
            <person name="Hibbett D.S."/>
            <person name="Martin F."/>
            <person name="Nordberg H.P."/>
            <person name="Cantor M.N."/>
            <person name="Hua S.X."/>
        </authorList>
    </citation>
    <scope>NUCLEOTIDE SEQUENCE [LARGE SCALE GENOMIC DNA]</scope>
    <source>
        <strain evidence="1 2">LaAM-08-1</strain>
    </source>
</reference>
<dbReference type="AlphaFoldDB" id="A0A0C9X179"/>
<dbReference type="EMBL" id="KN838659">
    <property type="protein sequence ID" value="KIJ98875.1"/>
    <property type="molecule type" value="Genomic_DNA"/>
</dbReference>
<proteinExistence type="predicted"/>
<dbReference type="Proteomes" id="UP000054477">
    <property type="component" value="Unassembled WGS sequence"/>
</dbReference>
<sequence>FFQMLTQIVNKHTSEVFPMMFWAWPEFWTKNSNIWCEKQVEISQKSPEVGTCVRVQLEANQKRQRMYQKGISLHLQSLV</sequence>
<dbReference type="OrthoDB" id="3102874at2759"/>
<evidence type="ECO:0000313" key="2">
    <source>
        <dbReference type="Proteomes" id="UP000054477"/>
    </source>
</evidence>
<name>A0A0C9X179_9AGAR</name>
<keyword evidence="2" id="KW-1185">Reference proteome</keyword>
<feature type="non-terminal residue" evidence="1">
    <location>
        <position position="1"/>
    </location>
</feature>
<accession>A0A0C9X179</accession>
<feature type="non-terminal residue" evidence="1">
    <location>
        <position position="79"/>
    </location>
</feature>